<comment type="function">
    <text evidence="9">Involved in the cellular defense against the biological effects of O6-methylguanine (O6-MeG) and O4-methylthymine (O4-MeT) in DNA. Repairs the methylated nucleobase in DNA by stoichiometrically transferring the methyl group to a cysteine residue in the enzyme. This is a suicide reaction: the enzyme is irreversibly inactivated.</text>
</comment>
<evidence type="ECO:0000313" key="13">
    <source>
        <dbReference type="Proteomes" id="UP000189545"/>
    </source>
</evidence>
<dbReference type="InterPro" id="IPR014048">
    <property type="entry name" value="MethylDNA_cys_MeTrfase_DNA-bd"/>
</dbReference>
<evidence type="ECO:0000256" key="1">
    <source>
        <dbReference type="ARBA" id="ARBA00001286"/>
    </source>
</evidence>
<dbReference type="GO" id="GO:0005737">
    <property type="term" value="C:cytoplasm"/>
    <property type="evidence" value="ECO:0007669"/>
    <property type="project" value="UniProtKB-SubCell"/>
</dbReference>
<dbReference type="HAMAP" id="MF_00772">
    <property type="entry name" value="OGT"/>
    <property type="match status" value="1"/>
</dbReference>
<evidence type="ECO:0000256" key="2">
    <source>
        <dbReference type="ARBA" id="ARBA00008711"/>
    </source>
</evidence>
<dbReference type="PANTHER" id="PTHR10815:SF5">
    <property type="entry name" value="METHYLATED-DNA--PROTEIN-CYSTEINE METHYLTRANSFERASE"/>
    <property type="match status" value="1"/>
</dbReference>
<keyword evidence="4 9" id="KW-0489">Methyltransferase</keyword>
<comment type="catalytic activity">
    <reaction evidence="1 9">
        <text>a 4-O-methyl-thymidine in DNA + L-cysteinyl-[protein] = a thymidine in DNA + S-methyl-L-cysteinyl-[protein]</text>
        <dbReference type="Rhea" id="RHEA:53428"/>
        <dbReference type="Rhea" id="RHEA-COMP:10131"/>
        <dbReference type="Rhea" id="RHEA-COMP:10132"/>
        <dbReference type="Rhea" id="RHEA-COMP:13555"/>
        <dbReference type="Rhea" id="RHEA-COMP:13556"/>
        <dbReference type="ChEBI" id="CHEBI:29950"/>
        <dbReference type="ChEBI" id="CHEBI:82612"/>
        <dbReference type="ChEBI" id="CHEBI:137386"/>
        <dbReference type="ChEBI" id="CHEBI:137387"/>
        <dbReference type="EC" id="2.1.1.63"/>
    </reaction>
</comment>
<dbReference type="STRING" id="225848.Sps_03636"/>
<dbReference type="InterPro" id="IPR036217">
    <property type="entry name" value="MethylDNA_cys_MeTrfase_DNAb"/>
</dbReference>
<keyword evidence="7 9" id="KW-0234">DNA repair</keyword>
<organism evidence="12 13">
    <name type="scientific">Shewanella psychrophila</name>
    <dbReference type="NCBI Taxonomy" id="225848"/>
    <lineage>
        <taxon>Bacteria</taxon>
        <taxon>Pseudomonadati</taxon>
        <taxon>Pseudomonadota</taxon>
        <taxon>Gammaproteobacteria</taxon>
        <taxon>Alteromonadales</taxon>
        <taxon>Shewanellaceae</taxon>
        <taxon>Shewanella</taxon>
    </lineage>
</organism>
<dbReference type="CDD" id="cd06445">
    <property type="entry name" value="ATase"/>
    <property type="match status" value="1"/>
</dbReference>
<dbReference type="PROSITE" id="PS00374">
    <property type="entry name" value="MGMT"/>
    <property type="match status" value="1"/>
</dbReference>
<dbReference type="Pfam" id="PF01035">
    <property type="entry name" value="DNA_binding_1"/>
    <property type="match status" value="1"/>
</dbReference>
<dbReference type="RefSeq" id="WP_418346671.1">
    <property type="nucleotide sequence ID" value="NZ_CP014782.1"/>
</dbReference>
<evidence type="ECO:0000256" key="4">
    <source>
        <dbReference type="ARBA" id="ARBA00022603"/>
    </source>
</evidence>
<evidence type="ECO:0000259" key="11">
    <source>
        <dbReference type="Pfam" id="PF02870"/>
    </source>
</evidence>
<dbReference type="GO" id="GO:0032259">
    <property type="term" value="P:methylation"/>
    <property type="evidence" value="ECO:0007669"/>
    <property type="project" value="UniProtKB-KW"/>
</dbReference>
<dbReference type="InterPro" id="IPR036388">
    <property type="entry name" value="WH-like_DNA-bd_sf"/>
</dbReference>
<keyword evidence="13" id="KW-1185">Reference proteome</keyword>
<dbReference type="InterPro" id="IPR036631">
    <property type="entry name" value="MGMT_N_sf"/>
</dbReference>
<reference evidence="12 13" key="1">
    <citation type="submission" date="2016-03" db="EMBL/GenBank/DDBJ databases">
        <title>Complete genome sequence of Shewanella psychrophila WP2, a deep sea bacterium isolated from west Pacific sediment.</title>
        <authorList>
            <person name="Xu G."/>
            <person name="Jian H."/>
        </authorList>
    </citation>
    <scope>NUCLEOTIDE SEQUENCE [LARGE SCALE GENOMIC DNA]</scope>
    <source>
        <strain evidence="12 13">WP2</strain>
    </source>
</reference>
<dbReference type="InterPro" id="IPR023546">
    <property type="entry name" value="MGMT"/>
</dbReference>
<evidence type="ECO:0000256" key="9">
    <source>
        <dbReference type="HAMAP-Rule" id="MF_00772"/>
    </source>
</evidence>
<evidence type="ECO:0000256" key="7">
    <source>
        <dbReference type="ARBA" id="ARBA00023204"/>
    </source>
</evidence>
<comment type="miscellaneous">
    <text evidence="9">This enzyme catalyzes only one turnover and therefore is not strictly catalytic. According to one definition, an enzyme is a biocatalyst that acts repeatedly and over many reaction cycles.</text>
</comment>
<dbReference type="FunFam" id="1.10.10.10:FF:000214">
    <property type="entry name" value="Methylated-DNA--protein-cysteine methyltransferase"/>
    <property type="match status" value="1"/>
</dbReference>
<dbReference type="InterPro" id="IPR001497">
    <property type="entry name" value="MethylDNA_cys_MeTrfase_AS"/>
</dbReference>
<dbReference type="InterPro" id="IPR008332">
    <property type="entry name" value="MethylG_MeTrfase_N"/>
</dbReference>
<evidence type="ECO:0000256" key="6">
    <source>
        <dbReference type="ARBA" id="ARBA00022763"/>
    </source>
</evidence>
<dbReference type="Pfam" id="PF02870">
    <property type="entry name" value="Methyltransf_1N"/>
    <property type="match status" value="1"/>
</dbReference>
<evidence type="ECO:0000256" key="5">
    <source>
        <dbReference type="ARBA" id="ARBA00022679"/>
    </source>
</evidence>
<sequence length="187" mass="20700">MKQLTDAPVFAYVDKEWPISAETIMAKTVTTQVGEIYIRANQFGLSHLSLVNAKLETSELTELNQQAFIYLTQAECELKEYFAGQRQHFSVSLAPTGTEFQREVWQALLALDYGCTCSYADIANKINRPKAVRAVGAANGANSIAIIIPCHRVIGKNGSLTGYAYGLEMKKSLLKLESYQAFSSFND</sequence>
<dbReference type="NCBIfam" id="TIGR00589">
    <property type="entry name" value="ogt"/>
    <property type="match status" value="1"/>
</dbReference>
<name>A0A1S6HTA1_9GAMM</name>
<evidence type="ECO:0000256" key="3">
    <source>
        <dbReference type="ARBA" id="ARBA00022490"/>
    </source>
</evidence>
<comment type="catalytic activity">
    <reaction evidence="8 9">
        <text>a 6-O-methyl-2'-deoxyguanosine in DNA + L-cysteinyl-[protein] = S-methyl-L-cysteinyl-[protein] + a 2'-deoxyguanosine in DNA</text>
        <dbReference type="Rhea" id="RHEA:24000"/>
        <dbReference type="Rhea" id="RHEA-COMP:10131"/>
        <dbReference type="Rhea" id="RHEA-COMP:10132"/>
        <dbReference type="Rhea" id="RHEA-COMP:11367"/>
        <dbReference type="Rhea" id="RHEA-COMP:11368"/>
        <dbReference type="ChEBI" id="CHEBI:29950"/>
        <dbReference type="ChEBI" id="CHEBI:82612"/>
        <dbReference type="ChEBI" id="CHEBI:85445"/>
        <dbReference type="ChEBI" id="CHEBI:85448"/>
        <dbReference type="EC" id="2.1.1.63"/>
    </reaction>
</comment>
<feature type="domain" description="Methylguanine DNA methyltransferase ribonuclease-like" evidence="11">
    <location>
        <begin position="28"/>
        <end position="94"/>
    </location>
</feature>
<dbReference type="AlphaFoldDB" id="A0A1S6HTA1"/>
<dbReference type="Gene3D" id="3.30.160.70">
    <property type="entry name" value="Methylated DNA-protein cysteine methyltransferase domain"/>
    <property type="match status" value="1"/>
</dbReference>
<gene>
    <name evidence="12" type="ORF">Sps_03636</name>
</gene>
<comment type="subcellular location">
    <subcellularLocation>
        <location evidence="9">Cytoplasm</location>
    </subcellularLocation>
</comment>
<dbReference type="SUPFAM" id="SSF53155">
    <property type="entry name" value="Methylated DNA-protein cysteine methyltransferase domain"/>
    <property type="match status" value="1"/>
</dbReference>
<comment type="similarity">
    <text evidence="2 9">Belongs to the MGMT family.</text>
</comment>
<feature type="domain" description="Methylated-DNA-[protein]-cysteine S-methyltransferase DNA binding" evidence="10">
    <location>
        <begin position="99"/>
        <end position="178"/>
    </location>
</feature>
<accession>A0A1S6HTA1</accession>
<keyword evidence="6 9" id="KW-0227">DNA damage</keyword>
<evidence type="ECO:0000313" key="12">
    <source>
        <dbReference type="EMBL" id="AQS38763.1"/>
    </source>
</evidence>
<protein>
    <recommendedName>
        <fullName evidence="9">Methylated-DNA--protein-cysteine methyltransferase</fullName>
        <ecNumber evidence="9">2.1.1.63</ecNumber>
    </recommendedName>
    <alternativeName>
        <fullName evidence="9">6-O-methylguanine-DNA methyltransferase</fullName>
        <shortName evidence="9">MGMT</shortName>
    </alternativeName>
    <alternativeName>
        <fullName evidence="9">O-6-methylguanine-DNA-alkyltransferase</fullName>
    </alternativeName>
</protein>
<dbReference type="KEGG" id="spsw:Sps_03636"/>
<proteinExistence type="inferred from homology"/>
<dbReference type="SUPFAM" id="SSF46767">
    <property type="entry name" value="Methylated DNA-protein cysteine methyltransferase, C-terminal domain"/>
    <property type="match status" value="1"/>
</dbReference>
<dbReference type="Gene3D" id="1.10.10.10">
    <property type="entry name" value="Winged helix-like DNA-binding domain superfamily/Winged helix DNA-binding domain"/>
    <property type="match status" value="1"/>
</dbReference>
<evidence type="ECO:0000256" key="8">
    <source>
        <dbReference type="ARBA" id="ARBA00049348"/>
    </source>
</evidence>
<evidence type="ECO:0000259" key="10">
    <source>
        <dbReference type="Pfam" id="PF01035"/>
    </source>
</evidence>
<dbReference type="PANTHER" id="PTHR10815">
    <property type="entry name" value="METHYLATED-DNA--PROTEIN-CYSTEINE METHYLTRANSFERASE"/>
    <property type="match status" value="1"/>
</dbReference>
<dbReference type="GO" id="GO:0003908">
    <property type="term" value="F:methylated-DNA-[protein]-cysteine S-methyltransferase activity"/>
    <property type="evidence" value="ECO:0007669"/>
    <property type="project" value="UniProtKB-UniRule"/>
</dbReference>
<dbReference type="GO" id="GO:0006307">
    <property type="term" value="P:DNA alkylation repair"/>
    <property type="evidence" value="ECO:0007669"/>
    <property type="project" value="UniProtKB-UniRule"/>
</dbReference>
<dbReference type="EC" id="2.1.1.63" evidence="9"/>
<keyword evidence="5 9" id="KW-0808">Transferase</keyword>
<dbReference type="Proteomes" id="UP000189545">
    <property type="component" value="Chromosome"/>
</dbReference>
<dbReference type="EMBL" id="CP014782">
    <property type="protein sequence ID" value="AQS38763.1"/>
    <property type="molecule type" value="Genomic_DNA"/>
</dbReference>
<feature type="active site" description="Nucleophile; methyl group acceptor" evidence="9">
    <location>
        <position position="150"/>
    </location>
</feature>
<keyword evidence="3 9" id="KW-0963">Cytoplasm</keyword>